<reference evidence="2 3" key="1">
    <citation type="journal article" date="2017" name="Mol. Ecol.">
        <title>Comparative and population genomic landscape of Phellinus noxius: A hypervariable fungus causing root rot in trees.</title>
        <authorList>
            <person name="Chung C.L."/>
            <person name="Lee T.J."/>
            <person name="Akiba M."/>
            <person name="Lee H.H."/>
            <person name="Kuo T.H."/>
            <person name="Liu D."/>
            <person name="Ke H.M."/>
            <person name="Yokoi T."/>
            <person name="Roa M.B."/>
            <person name="Lu M.J."/>
            <person name="Chang Y.Y."/>
            <person name="Ann P.J."/>
            <person name="Tsai J.N."/>
            <person name="Chen C.Y."/>
            <person name="Tzean S.S."/>
            <person name="Ota Y."/>
            <person name="Hattori T."/>
            <person name="Sahashi N."/>
            <person name="Liou R.F."/>
            <person name="Kikuchi T."/>
            <person name="Tsai I.J."/>
        </authorList>
    </citation>
    <scope>NUCLEOTIDE SEQUENCE [LARGE SCALE GENOMIC DNA]</scope>
    <source>
        <strain evidence="2 3">FFPRI411160</strain>
    </source>
</reference>
<comment type="caution">
    <text evidence="2">The sequence shown here is derived from an EMBL/GenBank/DDBJ whole genome shotgun (WGS) entry which is preliminary data.</text>
</comment>
<organism evidence="2 3">
    <name type="scientific">Pyrrhoderma noxium</name>
    <dbReference type="NCBI Taxonomy" id="2282107"/>
    <lineage>
        <taxon>Eukaryota</taxon>
        <taxon>Fungi</taxon>
        <taxon>Dikarya</taxon>
        <taxon>Basidiomycota</taxon>
        <taxon>Agaricomycotina</taxon>
        <taxon>Agaricomycetes</taxon>
        <taxon>Hymenochaetales</taxon>
        <taxon>Hymenochaetaceae</taxon>
        <taxon>Pyrrhoderma</taxon>
    </lineage>
</organism>
<accession>A0A286UUY5</accession>
<dbReference type="InParanoid" id="A0A286UUY5"/>
<dbReference type="Pfam" id="PF20411">
    <property type="entry name" value="DUF6697"/>
    <property type="match status" value="1"/>
</dbReference>
<dbReference type="AlphaFoldDB" id="A0A286UUY5"/>
<dbReference type="STRING" id="2282107.A0A286UUY5"/>
<evidence type="ECO:0000313" key="2">
    <source>
        <dbReference type="EMBL" id="PAV23420.1"/>
    </source>
</evidence>
<keyword evidence="3" id="KW-1185">Reference proteome</keyword>
<dbReference type="EMBL" id="NBII01000001">
    <property type="protein sequence ID" value="PAV23420.1"/>
    <property type="molecule type" value="Genomic_DNA"/>
</dbReference>
<sequence length="541" mass="60083">MFEDSLSPTPRSPEDQTVAQLLAVLPGFPSRGGTPLPRPVGTSPSGLVNLNGGGNSNDLLEELRKAKTEIELLKSMVCFKSFRNLNWCLEFCSDDGYYFKDPFKAADMAIELQLAKMRAAEAMSARDSAVQRLSSAYDSIKEKAQTIGRLQCEKADLEHRLASAEIPIAEAVSQAKAEERRTLETEMVKLREITLSFKDSEKDSCELTSPSPTVAASITPLFDGMSPSPLECNNIPDKMFESLTNEIDGLSINSKSQFTSEFQAQNEMDNNNLLYFKSTDGLTQHQPFHTCDPIEMNRIRNSVLVALPIPPGIPDEEMKPIMIPTPFTIHEFLGNTTGSLRNSLSGYRTFHDKTTRWCPDREEHGYFLTPLYRCTTKPRVATAHSWSEADPRGRMTKPTECFYNREGKWYYAGQYVAVRLPDLSTKEWEELDSETTTLLVKDTVSGRKNTTPTVHYEVSQLYAVGALKVACVGLQCVGFNSSLYHTIMEQAEKCRQSGRWKVGWGSTTEFSSTETTDSSSSVTNTSGAAAGVANLSLANYM</sequence>
<dbReference type="Proteomes" id="UP000217199">
    <property type="component" value="Unassembled WGS sequence"/>
</dbReference>
<evidence type="ECO:0000259" key="1">
    <source>
        <dbReference type="Pfam" id="PF20411"/>
    </source>
</evidence>
<gene>
    <name evidence="2" type="ORF">PNOK_0048800</name>
</gene>
<dbReference type="InterPro" id="IPR046520">
    <property type="entry name" value="DUF6697"/>
</dbReference>
<protein>
    <recommendedName>
        <fullName evidence="1">DUF6697 domain-containing protein</fullName>
    </recommendedName>
</protein>
<dbReference type="OrthoDB" id="3219211at2759"/>
<name>A0A286UUY5_9AGAM</name>
<proteinExistence type="predicted"/>
<evidence type="ECO:0000313" key="3">
    <source>
        <dbReference type="Proteomes" id="UP000217199"/>
    </source>
</evidence>
<feature type="domain" description="DUF6697" evidence="1">
    <location>
        <begin position="344"/>
        <end position="489"/>
    </location>
</feature>